<evidence type="ECO:0000313" key="1">
    <source>
        <dbReference type="EMBL" id="EMC77249.1"/>
    </source>
</evidence>
<reference evidence="1" key="1">
    <citation type="journal article" date="2013" name="Science">
        <title>Genomic diversity and evolution of the head crest in the rock pigeon.</title>
        <authorList>
            <person name="Shapiro M.D."/>
            <person name="Kronenberg Z."/>
            <person name="Li C."/>
            <person name="Domyan E.T."/>
            <person name="Pan H."/>
            <person name="Campbell M."/>
            <person name="Tan H."/>
            <person name="Huff C.D."/>
            <person name="Hu H."/>
            <person name="Vickrey A.I."/>
            <person name="Nielsen S.C."/>
            <person name="Stringham S.A."/>
            <person name="Hu H."/>
            <person name="Willerslev E."/>
            <person name="Gilbert M.T."/>
            <person name="Yandell M."/>
            <person name="Zhang G."/>
            <person name="Wang J."/>
        </authorList>
    </citation>
    <scope>NUCLEOTIDE SEQUENCE [LARGE SCALE GENOMIC DNA]</scope>
    <source>
        <tissue evidence="1">Blood</tissue>
    </source>
</reference>
<accession>R7VMM6</accession>
<sequence>MAWGEPAQGLFLALQGHGCPHAGFQGCPQDSVPLADLGHNGQHATSTGAQCWHPSLPGTAEYLACLTLAQNPHGPERTKVFAQQPRLCRLSAEIGATVRHSPCAPLAAVPALPESPMEPASRETPERWLLLVWRPPLQREAASLKGLSASLPAAPRFRNQLLGKLLQCCGNTTGGTGGTAFEVTGVTESGHFSEHLSLDGSKGGDAIKDDTPEEEVSVACFCLSRGNEAAADTSITLAKSRKSGVKRSSLPFLALWVIAHSTPIKAQPKPALDGSSGDSTVSVVTATNTPAEPQTCSRWELWGQQGQRRHCHQHSRGASAQGGAWAQVSAQTACARLQTLPAPPGTCTSLWVLTRVLLAVEWRDLSSGKGVFCGQSSSA</sequence>
<organism evidence="1">
    <name type="scientific">Columba livia</name>
    <name type="common">Rock dove</name>
    <dbReference type="NCBI Taxonomy" id="8932"/>
    <lineage>
        <taxon>Eukaryota</taxon>
        <taxon>Metazoa</taxon>
        <taxon>Chordata</taxon>
        <taxon>Craniata</taxon>
        <taxon>Vertebrata</taxon>
        <taxon>Euteleostomi</taxon>
        <taxon>Archelosauria</taxon>
        <taxon>Archosauria</taxon>
        <taxon>Dinosauria</taxon>
        <taxon>Saurischia</taxon>
        <taxon>Theropoda</taxon>
        <taxon>Coelurosauria</taxon>
        <taxon>Aves</taxon>
        <taxon>Neognathae</taxon>
        <taxon>Neoaves</taxon>
        <taxon>Columbimorphae</taxon>
        <taxon>Columbiformes</taxon>
        <taxon>Columbidae</taxon>
        <taxon>Columba</taxon>
    </lineage>
</organism>
<name>R7VMM6_COLLI</name>
<dbReference type="EMBL" id="KB376188">
    <property type="protein sequence ID" value="EMC77249.1"/>
    <property type="molecule type" value="Genomic_DNA"/>
</dbReference>
<proteinExistence type="predicted"/>
<dbReference type="AlphaFoldDB" id="R7VMM6"/>
<protein>
    <submittedName>
        <fullName evidence="1">Ral guanine nucleotide dissociation stimulator-like 1</fullName>
    </submittedName>
</protein>
<gene>
    <name evidence="1" type="ORF">A306_15579</name>
</gene>